<evidence type="ECO:0000256" key="3">
    <source>
        <dbReference type="SAM" id="SignalP"/>
    </source>
</evidence>
<dbReference type="Pfam" id="PF14686">
    <property type="entry name" value="fn3_3"/>
    <property type="match status" value="1"/>
</dbReference>
<dbReference type="InterPro" id="IPR014755">
    <property type="entry name" value="Cu-Rt/internalin_Ig-like"/>
</dbReference>
<gene>
    <name evidence="6" type="ORF">ACFSRY_08970</name>
</gene>
<protein>
    <submittedName>
        <fullName evidence="6">Ig-like domain-containing domain</fullName>
    </submittedName>
</protein>
<dbReference type="InterPro" id="IPR013784">
    <property type="entry name" value="Carb-bd-like_fold"/>
</dbReference>
<dbReference type="EMBL" id="JBHULU010000012">
    <property type="protein sequence ID" value="MFD2513995.1"/>
    <property type="molecule type" value="Genomic_DNA"/>
</dbReference>
<reference evidence="7" key="1">
    <citation type="journal article" date="2019" name="Int. J. Syst. Evol. Microbiol.">
        <title>The Global Catalogue of Microorganisms (GCM) 10K type strain sequencing project: providing services to taxonomists for standard genome sequencing and annotation.</title>
        <authorList>
            <consortium name="The Broad Institute Genomics Platform"/>
            <consortium name="The Broad Institute Genome Sequencing Center for Infectious Disease"/>
            <person name="Wu L."/>
            <person name="Ma J."/>
        </authorList>
    </citation>
    <scope>NUCLEOTIDE SEQUENCE [LARGE SCALE GENOMIC DNA]</scope>
    <source>
        <strain evidence="7">KCTC 42498</strain>
    </source>
</reference>
<evidence type="ECO:0000256" key="2">
    <source>
        <dbReference type="SAM" id="MobiDB-lite"/>
    </source>
</evidence>
<dbReference type="Pfam" id="PF13205">
    <property type="entry name" value="Big_5"/>
    <property type="match status" value="1"/>
</dbReference>
<sequence length="535" mass="59494">MKQRHILLILSTVLGTTSCASISAPEGGPKDETSPALVSSNPKDQALNVDLKTVTLTFDEEVQQNNLTRELLITPNIPNKYKVKTEKNQISLEFEKPLQENTTYTLNFREGITDITEKNKAKDLKLSFSTGSYIDSSKVSGSVVNLRTQKPVEKAIVALYPTDDTLSIRKNKPYYQTDTDASGNFALANVREGEYRIYALVEKNNNSYYDSEEEKIGFLPGPVKITPKTEPVKLQLTKFDTKKPILLKRENYTDRFVATYNEGIRKINVKVLGASKDSLNTKLGADGKLAEVFKTGNFNGGKTILTAVDSAGNIAADTIEIKFEGKRAQRIKGAALKVVNNTKGYTTGEPIRIELETPVQITGKEPISIMADSTVLKKLKYPEDITLDPTRTELTFIIPQLNGRSRPLTIVLDSTMIKPVEGGAISFKGIPMTLEETGGTGSLAGKIDSRYSSFTVQLLTPEYKIVSEVKDKKTFQFKKLRPGSYLIRVLVDENNNKKWDAGTADLLNAPEKVYIYPKPIEVRANWDLEDIKLEF</sequence>
<feature type="domain" description="SbsA Ig-like" evidence="4">
    <location>
        <begin position="31"/>
        <end position="130"/>
    </location>
</feature>
<feature type="region of interest" description="Disordered" evidence="2">
    <location>
        <begin position="23"/>
        <end position="42"/>
    </location>
</feature>
<dbReference type="Gene3D" id="2.60.40.1220">
    <property type="match status" value="1"/>
</dbReference>
<evidence type="ECO:0000259" key="5">
    <source>
        <dbReference type="Pfam" id="PF14686"/>
    </source>
</evidence>
<feature type="signal peptide" evidence="3">
    <location>
        <begin position="1"/>
        <end position="20"/>
    </location>
</feature>
<proteinExistence type="predicted"/>
<dbReference type="InterPro" id="IPR032812">
    <property type="entry name" value="SbsA_Ig"/>
</dbReference>
<feature type="domain" description="Rhamnogalacturonan lyase" evidence="5">
    <location>
        <begin position="161"/>
        <end position="199"/>
    </location>
</feature>
<keyword evidence="7" id="KW-1185">Reference proteome</keyword>
<name>A0ABW5IPR6_9BACT</name>
<feature type="chain" id="PRO_5046047778" evidence="3">
    <location>
        <begin position="21"/>
        <end position="535"/>
    </location>
</feature>
<evidence type="ECO:0000256" key="1">
    <source>
        <dbReference type="ARBA" id="ARBA00022729"/>
    </source>
</evidence>
<evidence type="ECO:0000313" key="7">
    <source>
        <dbReference type="Proteomes" id="UP001597544"/>
    </source>
</evidence>
<evidence type="ECO:0000259" key="4">
    <source>
        <dbReference type="Pfam" id="PF13205"/>
    </source>
</evidence>
<dbReference type="PROSITE" id="PS51257">
    <property type="entry name" value="PROKAR_LIPOPROTEIN"/>
    <property type="match status" value="1"/>
</dbReference>
<dbReference type="RefSeq" id="WP_377505663.1">
    <property type="nucleotide sequence ID" value="NZ_JBHULU010000012.1"/>
</dbReference>
<evidence type="ECO:0000313" key="6">
    <source>
        <dbReference type="EMBL" id="MFD2513995.1"/>
    </source>
</evidence>
<dbReference type="SUPFAM" id="SSF49452">
    <property type="entry name" value="Starch-binding domain-like"/>
    <property type="match status" value="1"/>
</dbReference>
<dbReference type="InterPro" id="IPR029413">
    <property type="entry name" value="RG-lyase_II"/>
</dbReference>
<keyword evidence="1 3" id="KW-0732">Signal</keyword>
<organism evidence="6 7">
    <name type="scientific">Pontibacter locisalis</name>
    <dbReference type="NCBI Taxonomy" id="1719035"/>
    <lineage>
        <taxon>Bacteria</taxon>
        <taxon>Pseudomonadati</taxon>
        <taxon>Bacteroidota</taxon>
        <taxon>Cytophagia</taxon>
        <taxon>Cytophagales</taxon>
        <taxon>Hymenobacteraceae</taxon>
        <taxon>Pontibacter</taxon>
    </lineage>
</organism>
<accession>A0ABW5IPR6</accession>
<comment type="caution">
    <text evidence="6">The sequence shown here is derived from an EMBL/GenBank/DDBJ whole genome shotgun (WGS) entry which is preliminary data.</text>
</comment>
<dbReference type="Proteomes" id="UP001597544">
    <property type="component" value="Unassembled WGS sequence"/>
</dbReference>